<keyword evidence="11 13" id="KW-0406">Ion transport</keyword>
<keyword evidence="7 13" id="KW-0862">Zinc</keyword>
<dbReference type="PANTHER" id="PTHR11040:SF205">
    <property type="entry name" value="ZINC TRANSPORTER ZUPT"/>
    <property type="match status" value="1"/>
</dbReference>
<feature type="binding site" description="M2 metal binding site" evidence="13">
    <location>
        <position position="130"/>
    </location>
    <ligand>
        <name>Fe(2+)</name>
        <dbReference type="ChEBI" id="CHEBI:29033"/>
    </ligand>
</feature>
<name>A0A128ELB8_9BACT</name>
<feature type="binding site" description="M1 metal binding site" evidence="13">
    <location>
        <position position="162"/>
    </location>
    <ligand>
        <name>Zn(2+)</name>
        <dbReference type="ChEBI" id="CHEBI:29105"/>
    </ligand>
</feature>
<keyword evidence="15" id="KW-1185">Reference proteome</keyword>
<keyword evidence="8 13" id="KW-0864">Zinc transport</keyword>
<feature type="binding site" description="M2 metal binding site" evidence="13">
    <location>
        <position position="133"/>
    </location>
    <ligand>
        <name>Fe(2+)</name>
        <dbReference type="ChEBI" id="CHEBI:29033"/>
    </ligand>
</feature>
<feature type="transmembrane region" description="Helical" evidence="13">
    <location>
        <begin position="239"/>
        <end position="260"/>
    </location>
</feature>
<evidence type="ECO:0000256" key="1">
    <source>
        <dbReference type="ARBA" id="ARBA00004651"/>
    </source>
</evidence>
<feature type="transmembrane region" description="Helical" evidence="13">
    <location>
        <begin position="147"/>
        <end position="168"/>
    </location>
</feature>
<evidence type="ECO:0000256" key="7">
    <source>
        <dbReference type="ARBA" id="ARBA00022833"/>
    </source>
</evidence>
<evidence type="ECO:0000256" key="3">
    <source>
        <dbReference type="ARBA" id="ARBA00022448"/>
    </source>
</evidence>
<keyword evidence="3 13" id="KW-0813">Transport</keyword>
<dbReference type="PANTHER" id="PTHR11040">
    <property type="entry name" value="ZINC/IRON TRANSPORTER"/>
    <property type="match status" value="1"/>
</dbReference>
<feature type="binding site" description="M1 metal binding site" evidence="13">
    <location>
        <position position="133"/>
    </location>
    <ligand>
        <name>Zn(2+)</name>
        <dbReference type="ChEBI" id="CHEBI:29105"/>
    </ligand>
</feature>
<sequence length="261" mass="27605">MNENFLFALALTTLAGLSTGIGGIISCFAKRENYKFLTISLGFSAGVMIYVSFVEILQESIELSAKNLDGKFGEILPILAFFAGIAIIAIIDKAIPQEDNPHEFSSMGDHASKKLMRTGIFTALAIAIHNFPEGLATFISAYSNPQVAIAIAFAIALHNIPEGIAVASPIYQATGSKKKAIFYSFSSGLAEPIGGIIGFLLLMPFLNDVVLAVVFAVVAGIMVYISIDELLPAAETFGEHHLGIGGFVAGMAVMALSLLIL</sequence>
<feature type="binding site" description="M2 metal binding site" evidence="13">
    <location>
        <position position="162"/>
    </location>
    <ligand>
        <name>Fe(2+)</name>
        <dbReference type="ChEBI" id="CHEBI:29033"/>
    </ligand>
</feature>
<keyword evidence="4 13" id="KW-1003">Cell membrane</keyword>
<evidence type="ECO:0000256" key="2">
    <source>
        <dbReference type="ARBA" id="ARBA00009703"/>
    </source>
</evidence>
<gene>
    <name evidence="13 14" type="primary">zupT</name>
    <name evidence="14" type="ORF">ERS672216_01911</name>
</gene>
<dbReference type="EMBL" id="FIZP01000021">
    <property type="protein sequence ID" value="CZE49427.1"/>
    <property type="molecule type" value="Genomic_DNA"/>
</dbReference>
<evidence type="ECO:0000256" key="8">
    <source>
        <dbReference type="ARBA" id="ARBA00022906"/>
    </source>
</evidence>
<dbReference type="Proteomes" id="UP000069632">
    <property type="component" value="Unassembled WGS sequence"/>
</dbReference>
<evidence type="ECO:0000256" key="4">
    <source>
        <dbReference type="ARBA" id="ARBA00022475"/>
    </source>
</evidence>
<feature type="binding site" description="M2 metal binding site" evidence="13">
    <location>
        <position position="159"/>
    </location>
    <ligand>
        <name>Fe(2+)</name>
        <dbReference type="ChEBI" id="CHEBI:29033"/>
    </ligand>
</feature>
<feature type="transmembrane region" description="Helical" evidence="13">
    <location>
        <begin position="75"/>
        <end position="95"/>
    </location>
</feature>
<evidence type="ECO:0000256" key="11">
    <source>
        <dbReference type="ARBA" id="ARBA00023065"/>
    </source>
</evidence>
<keyword evidence="5 13" id="KW-0812">Transmembrane</keyword>
<comment type="function">
    <text evidence="13">Mediates zinc uptake. May also transport other divalent cations.</text>
</comment>
<keyword evidence="12 13" id="KW-0472">Membrane</keyword>
<feature type="transmembrane region" description="Helical" evidence="13">
    <location>
        <begin position="36"/>
        <end position="55"/>
    </location>
</feature>
<evidence type="ECO:0000256" key="5">
    <source>
        <dbReference type="ARBA" id="ARBA00022692"/>
    </source>
</evidence>
<dbReference type="AlphaFoldDB" id="A0A128ELB8"/>
<reference evidence="14 15" key="1">
    <citation type="submission" date="2016-02" db="EMBL/GenBank/DDBJ databases">
        <authorList>
            <consortium name="Pathogen Informatics"/>
        </authorList>
    </citation>
    <scope>NUCLEOTIDE SEQUENCE [LARGE SCALE GENOMIC DNA]</scope>
    <source>
        <strain evidence="14 15">RC20</strain>
    </source>
</reference>
<feature type="transmembrane region" description="Helical" evidence="13">
    <location>
        <begin position="180"/>
        <end position="203"/>
    </location>
</feature>
<keyword evidence="10" id="KW-0408">Iron</keyword>
<dbReference type="GO" id="GO:0005886">
    <property type="term" value="C:plasma membrane"/>
    <property type="evidence" value="ECO:0007669"/>
    <property type="project" value="UniProtKB-SubCell"/>
</dbReference>
<evidence type="ECO:0000313" key="14">
    <source>
        <dbReference type="EMBL" id="CZE49427.1"/>
    </source>
</evidence>
<dbReference type="Pfam" id="PF02535">
    <property type="entry name" value="Zip"/>
    <property type="match status" value="2"/>
</dbReference>
<evidence type="ECO:0000256" key="13">
    <source>
        <dbReference type="HAMAP-Rule" id="MF_00548"/>
    </source>
</evidence>
<dbReference type="InterPro" id="IPR023498">
    <property type="entry name" value="Zn_transptr_ZupT"/>
</dbReference>
<feature type="binding site" description="M1 metal binding site" evidence="13">
    <location>
        <position position="158"/>
    </location>
    <ligand>
        <name>Zn(2+)</name>
        <dbReference type="ChEBI" id="CHEBI:29105"/>
    </ligand>
</feature>
<organism evidence="14 15">
    <name type="scientific">Campylobacter geochelonis</name>
    <dbReference type="NCBI Taxonomy" id="1780362"/>
    <lineage>
        <taxon>Bacteria</taxon>
        <taxon>Pseudomonadati</taxon>
        <taxon>Campylobacterota</taxon>
        <taxon>Epsilonproteobacteria</taxon>
        <taxon>Campylobacterales</taxon>
        <taxon>Campylobacteraceae</taxon>
        <taxon>Campylobacter</taxon>
    </lineage>
</organism>
<dbReference type="InterPro" id="IPR003689">
    <property type="entry name" value="ZIP"/>
</dbReference>
<evidence type="ECO:0000256" key="9">
    <source>
        <dbReference type="ARBA" id="ARBA00022989"/>
    </source>
</evidence>
<dbReference type="OrthoDB" id="9787346at2"/>
<feature type="transmembrane region" description="Helical" evidence="13">
    <location>
        <begin position="6"/>
        <end position="29"/>
    </location>
</feature>
<evidence type="ECO:0000256" key="12">
    <source>
        <dbReference type="ARBA" id="ARBA00023136"/>
    </source>
</evidence>
<dbReference type="NCBIfam" id="NF003243">
    <property type="entry name" value="PRK04201.1"/>
    <property type="match status" value="1"/>
</dbReference>
<dbReference type="HAMAP" id="MF_00548">
    <property type="entry name" value="ZupT"/>
    <property type="match status" value="1"/>
</dbReference>
<proteinExistence type="inferred from homology"/>
<evidence type="ECO:0000256" key="6">
    <source>
        <dbReference type="ARBA" id="ARBA00022723"/>
    </source>
</evidence>
<feature type="binding site" description="M2 metal binding site" evidence="13">
    <location>
        <position position="191"/>
    </location>
    <ligand>
        <name>Fe(2+)</name>
        <dbReference type="ChEBI" id="CHEBI:29033"/>
    </ligand>
</feature>
<feature type="transmembrane region" description="Helical" evidence="13">
    <location>
        <begin position="209"/>
        <end position="227"/>
    </location>
</feature>
<protein>
    <recommendedName>
        <fullName evidence="13">Zinc transporter ZupT</fullName>
    </recommendedName>
</protein>
<comment type="catalytic activity">
    <reaction evidence="13">
        <text>Zn(2+)(in) = Zn(2+)(out)</text>
        <dbReference type="Rhea" id="RHEA:29351"/>
        <dbReference type="ChEBI" id="CHEBI:29105"/>
    </reaction>
</comment>
<evidence type="ECO:0000313" key="15">
    <source>
        <dbReference type="Proteomes" id="UP000069632"/>
    </source>
</evidence>
<dbReference type="GO" id="GO:0005385">
    <property type="term" value="F:zinc ion transmembrane transporter activity"/>
    <property type="evidence" value="ECO:0007669"/>
    <property type="project" value="UniProtKB-UniRule"/>
</dbReference>
<accession>A0A128ELB8</accession>
<evidence type="ECO:0000256" key="10">
    <source>
        <dbReference type="ARBA" id="ARBA00023004"/>
    </source>
</evidence>
<comment type="similarity">
    <text evidence="2 13">Belongs to the ZIP transporter (TC 2.A.5) family. ZupT subfamily.</text>
</comment>
<comment type="subcellular location">
    <subcellularLocation>
        <location evidence="1 13">Cell membrane</location>
        <topology evidence="1 13">Multi-pass membrane protein</topology>
    </subcellularLocation>
</comment>
<keyword evidence="9 13" id="KW-1133">Transmembrane helix</keyword>
<dbReference type="GO" id="GO:0046872">
    <property type="term" value="F:metal ion binding"/>
    <property type="evidence" value="ECO:0007669"/>
    <property type="project" value="UniProtKB-KW"/>
</dbReference>
<keyword evidence="6" id="KW-0479">Metal-binding</keyword>